<evidence type="ECO:0000313" key="3">
    <source>
        <dbReference type="EMBL" id="KAJ4491091.1"/>
    </source>
</evidence>
<feature type="transmembrane region" description="Helical" evidence="2">
    <location>
        <begin position="44"/>
        <end position="65"/>
    </location>
</feature>
<feature type="compositionally biased region" description="Acidic residues" evidence="1">
    <location>
        <begin position="115"/>
        <end position="128"/>
    </location>
</feature>
<sequence length="145" mass="15990">MCGVTTSDNYLKMYRLKESSITQVIILDATILAILSVVSLDRNIILPTTLGLVIPFFDIFPNLLISRLMLNLRTYSAPENSITTTQGGARTQQSSLNFATNRMLGNIGAPLDGESFGEGDEQEEEEEAEFRAVGENHEEFEQGQG</sequence>
<reference evidence="3" key="1">
    <citation type="submission" date="2022-08" db="EMBL/GenBank/DDBJ databases">
        <title>A Global Phylogenomic Analysis of the Shiitake Genus Lentinula.</title>
        <authorList>
            <consortium name="DOE Joint Genome Institute"/>
            <person name="Sierra-Patev S."/>
            <person name="Min B."/>
            <person name="Naranjo-Ortiz M."/>
            <person name="Looney B."/>
            <person name="Konkel Z."/>
            <person name="Slot J.C."/>
            <person name="Sakamoto Y."/>
            <person name="Steenwyk J.L."/>
            <person name="Rokas A."/>
            <person name="Carro J."/>
            <person name="Camarero S."/>
            <person name="Ferreira P."/>
            <person name="Molpeceres G."/>
            <person name="Ruiz-Duenas F.J."/>
            <person name="Serrano A."/>
            <person name="Henrissat B."/>
            <person name="Drula E."/>
            <person name="Hughes K.W."/>
            <person name="Mata J.L."/>
            <person name="Ishikawa N.K."/>
            <person name="Vargas-Isla R."/>
            <person name="Ushijima S."/>
            <person name="Smith C.A."/>
            <person name="Ahrendt S."/>
            <person name="Andreopoulos W."/>
            <person name="He G."/>
            <person name="Labutti K."/>
            <person name="Lipzen A."/>
            <person name="Ng V."/>
            <person name="Riley R."/>
            <person name="Sandor L."/>
            <person name="Barry K."/>
            <person name="Martinez A.T."/>
            <person name="Xiao Y."/>
            <person name="Gibbons J.G."/>
            <person name="Terashima K."/>
            <person name="Grigoriev I.V."/>
            <person name="Hibbett D.S."/>
        </authorList>
    </citation>
    <scope>NUCLEOTIDE SEQUENCE</scope>
    <source>
        <strain evidence="3">RHP3577 ss4</strain>
    </source>
</reference>
<feature type="compositionally biased region" description="Basic and acidic residues" evidence="1">
    <location>
        <begin position="129"/>
        <end position="145"/>
    </location>
</feature>
<protein>
    <submittedName>
        <fullName evidence="3">Uncharacterized protein</fullName>
    </submittedName>
</protein>
<evidence type="ECO:0000256" key="2">
    <source>
        <dbReference type="SAM" id="Phobius"/>
    </source>
</evidence>
<proteinExistence type="predicted"/>
<evidence type="ECO:0000313" key="4">
    <source>
        <dbReference type="Proteomes" id="UP001150217"/>
    </source>
</evidence>
<keyword evidence="2" id="KW-0812">Transmembrane</keyword>
<feature type="transmembrane region" description="Helical" evidence="2">
    <location>
        <begin position="21"/>
        <end position="38"/>
    </location>
</feature>
<keyword evidence="2" id="KW-0472">Membrane</keyword>
<accession>A0ABQ8VH82</accession>
<keyword evidence="4" id="KW-1185">Reference proteome</keyword>
<comment type="caution">
    <text evidence="3">The sequence shown here is derived from an EMBL/GenBank/DDBJ whole genome shotgun (WGS) entry which is preliminary data.</text>
</comment>
<evidence type="ECO:0000256" key="1">
    <source>
        <dbReference type="SAM" id="MobiDB-lite"/>
    </source>
</evidence>
<feature type="region of interest" description="Disordered" evidence="1">
    <location>
        <begin position="110"/>
        <end position="145"/>
    </location>
</feature>
<keyword evidence="2" id="KW-1133">Transmembrane helix</keyword>
<dbReference type="EMBL" id="JANVFT010000042">
    <property type="protein sequence ID" value="KAJ4491091.1"/>
    <property type="molecule type" value="Genomic_DNA"/>
</dbReference>
<name>A0ABQ8VH82_9AGAR</name>
<organism evidence="3 4">
    <name type="scientific">Lentinula lateritia</name>
    <dbReference type="NCBI Taxonomy" id="40482"/>
    <lineage>
        <taxon>Eukaryota</taxon>
        <taxon>Fungi</taxon>
        <taxon>Dikarya</taxon>
        <taxon>Basidiomycota</taxon>
        <taxon>Agaricomycotina</taxon>
        <taxon>Agaricomycetes</taxon>
        <taxon>Agaricomycetidae</taxon>
        <taxon>Agaricales</taxon>
        <taxon>Marasmiineae</taxon>
        <taxon>Omphalotaceae</taxon>
        <taxon>Lentinula</taxon>
    </lineage>
</organism>
<dbReference type="Proteomes" id="UP001150217">
    <property type="component" value="Unassembled WGS sequence"/>
</dbReference>
<gene>
    <name evidence="3" type="ORF">C8R41DRAFT_867632</name>
</gene>